<protein>
    <submittedName>
        <fullName evidence="1">Uncharacterized protein</fullName>
    </submittedName>
</protein>
<gene>
    <name evidence="1" type="ORF">R1sor_019857</name>
</gene>
<comment type="caution">
    <text evidence="1">The sequence shown here is derived from an EMBL/GenBank/DDBJ whole genome shotgun (WGS) entry which is preliminary data.</text>
</comment>
<dbReference type="Proteomes" id="UP001633002">
    <property type="component" value="Unassembled WGS sequence"/>
</dbReference>
<dbReference type="AlphaFoldDB" id="A0ABD3IDN8"/>
<sequence length="108" mass="12562">MEIGRPIEEILICCKKPDLRGTPMTARLLDGWWEAKRFLTFKPGARLPPDLDMGVVLQCPPGLRILQNHTNWSWSRDGKSFDSWELTSTEWCLIFSNKKNLHTKLNHK</sequence>
<evidence type="ECO:0000313" key="1">
    <source>
        <dbReference type="EMBL" id="KAL3701835.1"/>
    </source>
</evidence>
<reference evidence="1 2" key="1">
    <citation type="submission" date="2024-09" db="EMBL/GenBank/DDBJ databases">
        <title>Chromosome-scale assembly of Riccia sorocarpa.</title>
        <authorList>
            <person name="Paukszto L."/>
        </authorList>
    </citation>
    <scope>NUCLEOTIDE SEQUENCE [LARGE SCALE GENOMIC DNA]</scope>
    <source>
        <strain evidence="1">LP-2024</strain>
        <tissue evidence="1">Aerial parts of the thallus</tissue>
    </source>
</reference>
<name>A0ABD3IDN8_9MARC</name>
<proteinExistence type="predicted"/>
<dbReference type="EMBL" id="JBJQOH010000001">
    <property type="protein sequence ID" value="KAL3701835.1"/>
    <property type="molecule type" value="Genomic_DNA"/>
</dbReference>
<keyword evidence="2" id="KW-1185">Reference proteome</keyword>
<accession>A0ABD3IDN8</accession>
<organism evidence="1 2">
    <name type="scientific">Riccia sorocarpa</name>
    <dbReference type="NCBI Taxonomy" id="122646"/>
    <lineage>
        <taxon>Eukaryota</taxon>
        <taxon>Viridiplantae</taxon>
        <taxon>Streptophyta</taxon>
        <taxon>Embryophyta</taxon>
        <taxon>Marchantiophyta</taxon>
        <taxon>Marchantiopsida</taxon>
        <taxon>Marchantiidae</taxon>
        <taxon>Marchantiales</taxon>
        <taxon>Ricciaceae</taxon>
        <taxon>Riccia</taxon>
    </lineage>
</organism>
<evidence type="ECO:0000313" key="2">
    <source>
        <dbReference type="Proteomes" id="UP001633002"/>
    </source>
</evidence>